<evidence type="ECO:0000313" key="3">
    <source>
        <dbReference type="Proteomes" id="UP000828390"/>
    </source>
</evidence>
<proteinExistence type="predicted"/>
<feature type="domain" description="T-cell immunomodulatory protein TIP C2" evidence="1">
    <location>
        <begin position="8"/>
        <end position="48"/>
    </location>
</feature>
<comment type="caution">
    <text evidence="2">The sequence shown here is derived from an EMBL/GenBank/DDBJ whole genome shotgun (WGS) entry which is preliminary data.</text>
</comment>
<dbReference type="Proteomes" id="UP000828390">
    <property type="component" value="Unassembled WGS sequence"/>
</dbReference>
<protein>
    <recommendedName>
        <fullName evidence="1">T-cell immunomodulatory protein TIP C2 domain-containing protein</fullName>
    </recommendedName>
</protein>
<name>A0A9D4DWL1_DREPO</name>
<keyword evidence="3" id="KW-1185">Reference proteome</keyword>
<organism evidence="2 3">
    <name type="scientific">Dreissena polymorpha</name>
    <name type="common">Zebra mussel</name>
    <name type="synonym">Mytilus polymorpha</name>
    <dbReference type="NCBI Taxonomy" id="45954"/>
    <lineage>
        <taxon>Eukaryota</taxon>
        <taxon>Metazoa</taxon>
        <taxon>Spiralia</taxon>
        <taxon>Lophotrochozoa</taxon>
        <taxon>Mollusca</taxon>
        <taxon>Bivalvia</taxon>
        <taxon>Autobranchia</taxon>
        <taxon>Heteroconchia</taxon>
        <taxon>Euheterodonta</taxon>
        <taxon>Imparidentia</taxon>
        <taxon>Neoheterodontei</taxon>
        <taxon>Myida</taxon>
        <taxon>Dreissenoidea</taxon>
        <taxon>Dreissenidae</taxon>
        <taxon>Dreissena</taxon>
    </lineage>
</organism>
<reference evidence="2" key="2">
    <citation type="submission" date="2020-11" db="EMBL/GenBank/DDBJ databases">
        <authorList>
            <person name="McCartney M.A."/>
            <person name="Auch B."/>
            <person name="Kono T."/>
            <person name="Mallez S."/>
            <person name="Becker A."/>
            <person name="Gohl D.M."/>
            <person name="Silverstein K.A.T."/>
            <person name="Koren S."/>
            <person name="Bechman K.B."/>
            <person name="Herman A."/>
            <person name="Abrahante J.E."/>
            <person name="Garbe J."/>
        </authorList>
    </citation>
    <scope>NUCLEOTIDE SEQUENCE</scope>
    <source>
        <strain evidence="2">Duluth1</strain>
        <tissue evidence="2">Whole animal</tissue>
    </source>
</reference>
<evidence type="ECO:0000259" key="1">
    <source>
        <dbReference type="Pfam" id="PF23122"/>
    </source>
</evidence>
<reference evidence="2" key="1">
    <citation type="journal article" date="2019" name="bioRxiv">
        <title>The Genome of the Zebra Mussel, Dreissena polymorpha: A Resource for Invasive Species Research.</title>
        <authorList>
            <person name="McCartney M.A."/>
            <person name="Auch B."/>
            <person name="Kono T."/>
            <person name="Mallez S."/>
            <person name="Zhang Y."/>
            <person name="Obille A."/>
            <person name="Becker A."/>
            <person name="Abrahante J.E."/>
            <person name="Garbe J."/>
            <person name="Badalamenti J.P."/>
            <person name="Herman A."/>
            <person name="Mangelson H."/>
            <person name="Liachko I."/>
            <person name="Sullivan S."/>
            <person name="Sone E.D."/>
            <person name="Koren S."/>
            <person name="Silverstein K.A.T."/>
            <person name="Beckman K.B."/>
            <person name="Gohl D.M."/>
        </authorList>
    </citation>
    <scope>NUCLEOTIDE SEQUENCE</scope>
    <source>
        <strain evidence="2">Duluth1</strain>
        <tissue evidence="2">Whole animal</tissue>
    </source>
</reference>
<evidence type="ECO:0000313" key="2">
    <source>
        <dbReference type="EMBL" id="KAH3755374.1"/>
    </source>
</evidence>
<dbReference type="Pfam" id="PF23122">
    <property type="entry name" value="C2_ITFG1"/>
    <property type="match status" value="1"/>
</dbReference>
<accession>A0A9D4DWL1</accession>
<sequence length="58" mass="6351">MKLSSFPAYQLSLSAYLPLQLPYNVFGLGQAPNFVDSLQVGIATNTTVSCHFRKMTIA</sequence>
<dbReference type="EMBL" id="JAIWYP010000010">
    <property type="protein sequence ID" value="KAH3755374.1"/>
    <property type="molecule type" value="Genomic_DNA"/>
</dbReference>
<gene>
    <name evidence="2" type="ORF">DPMN_190068</name>
</gene>
<dbReference type="InterPro" id="IPR057089">
    <property type="entry name" value="C2_TIP"/>
</dbReference>
<dbReference type="AlphaFoldDB" id="A0A9D4DWL1"/>